<keyword evidence="6" id="KW-0808">Transferase</keyword>
<dbReference type="PROSITE" id="PS51569">
    <property type="entry name" value="DOT1"/>
    <property type="match status" value="1"/>
</dbReference>
<evidence type="ECO:0000256" key="3">
    <source>
        <dbReference type="ARBA" id="ARBA00022853"/>
    </source>
</evidence>
<dbReference type="GO" id="GO:0140956">
    <property type="term" value="F:histone H3K79 trimethyltransferase activity"/>
    <property type="evidence" value="ECO:0007669"/>
    <property type="project" value="UniProtKB-EC"/>
</dbReference>
<comment type="function">
    <text evidence="6">Histone methyltransferase that specifically trimethylates histone H3 to form H3K79me3. This methylation is required for telomere silencing and for the pachytene checkpoint during the meiotic cell cycle by allowing the recruitment of RAD9 to double strand breaks. Nucleosomes are preferred as substrate compared to free histone.</text>
</comment>
<keyword evidence="6" id="KW-0949">S-adenosyl-L-methionine</keyword>
<dbReference type="InterPro" id="IPR025789">
    <property type="entry name" value="DOT1_dom"/>
</dbReference>
<keyword evidence="3 6" id="KW-0156">Chromatin regulator</keyword>
<comment type="miscellaneous">
    <text evidence="6">In contrast to other lysine histone methyltransferases, it does not contain a SET domain, suggesting the existence of another mechanism for methylation of lysine residues of histones.</text>
</comment>
<dbReference type="EMBL" id="HBHI01001157">
    <property type="protein sequence ID" value="CAD9656737.1"/>
    <property type="molecule type" value="Transcribed_RNA"/>
</dbReference>
<dbReference type="GO" id="GO:0032259">
    <property type="term" value="P:methylation"/>
    <property type="evidence" value="ECO:0007669"/>
    <property type="project" value="UniProtKB-KW"/>
</dbReference>
<protein>
    <recommendedName>
        <fullName evidence="2 6">Histone-lysine N-methyltransferase, H3 lysine-79 specific</fullName>
        <ecNumber evidence="1 6">2.1.1.360</ecNumber>
    </recommendedName>
    <alternativeName>
        <fullName evidence="4 6">Histone H3-K79 methyltransferase</fullName>
    </alternativeName>
</protein>
<dbReference type="InterPro" id="IPR029063">
    <property type="entry name" value="SAM-dependent_MTases_sf"/>
</dbReference>
<evidence type="ECO:0000256" key="6">
    <source>
        <dbReference type="RuleBase" id="RU271113"/>
    </source>
</evidence>
<keyword evidence="6" id="KW-0489">Methyltransferase</keyword>
<evidence type="ECO:0000256" key="4">
    <source>
        <dbReference type="ARBA" id="ARBA00029821"/>
    </source>
</evidence>
<feature type="domain" description="DOT1" evidence="7">
    <location>
        <begin position="1"/>
        <end position="256"/>
    </location>
</feature>
<dbReference type="GO" id="GO:0051726">
    <property type="term" value="P:regulation of cell cycle"/>
    <property type="evidence" value="ECO:0007669"/>
    <property type="project" value="InterPro"/>
</dbReference>
<dbReference type="CDD" id="cd02440">
    <property type="entry name" value="AdoMet_MTases"/>
    <property type="match status" value="1"/>
</dbReference>
<evidence type="ECO:0000313" key="8">
    <source>
        <dbReference type="EMBL" id="CAD9656737.1"/>
    </source>
</evidence>
<gene>
    <name evidence="8" type="ORF">EANT1437_LOCUS536</name>
</gene>
<dbReference type="EC" id="2.1.1.360" evidence="1 6"/>
<dbReference type="SUPFAM" id="SSF53335">
    <property type="entry name" value="S-adenosyl-L-methionine-dependent methyltransferases"/>
    <property type="match status" value="1"/>
</dbReference>
<dbReference type="GO" id="GO:0005634">
    <property type="term" value="C:nucleus"/>
    <property type="evidence" value="ECO:0007669"/>
    <property type="project" value="UniProtKB-SubCell"/>
</dbReference>
<evidence type="ECO:0000259" key="7">
    <source>
        <dbReference type="PROSITE" id="PS51569"/>
    </source>
</evidence>
<sequence>MMYFSSQTYYTVIGVVVCLLQDICLDVYGWNVCSNTVPTLRRRPSIRLWSYSCRTLPEEDVEKICASGGPKAHVYGEMTVLGLRELMTEISVKENDVFLDLGSGSGELVIQAAQEFGQIALGIELSKSRHEEALRNLASIPSSQPQPRVTFVCGDAAGIDAQQLLSSTKSPPTIVWCSNLLFDRNLQGRIADTIGSYGTNVRAVASLTSFPNGIPGMTLHTNNRHIEMSWTVNKQQAGHPPLPGHPCSIYYSSSPK</sequence>
<dbReference type="AlphaFoldDB" id="A0A7S2VZ20"/>
<dbReference type="Pfam" id="PF08123">
    <property type="entry name" value="DOT1"/>
    <property type="match status" value="1"/>
</dbReference>
<name>A0A7S2VZ20_9STRA</name>
<dbReference type="InterPro" id="IPR030445">
    <property type="entry name" value="H3-K79_meTrfase"/>
</dbReference>
<comment type="subcellular location">
    <subcellularLocation>
        <location evidence="6">Nucleus</location>
    </subcellularLocation>
</comment>
<proteinExistence type="inferred from homology"/>
<organism evidence="8">
    <name type="scientific">Eucampia antarctica</name>
    <dbReference type="NCBI Taxonomy" id="49252"/>
    <lineage>
        <taxon>Eukaryota</taxon>
        <taxon>Sar</taxon>
        <taxon>Stramenopiles</taxon>
        <taxon>Ochrophyta</taxon>
        <taxon>Bacillariophyta</taxon>
        <taxon>Mediophyceae</taxon>
        <taxon>Biddulphiophycidae</taxon>
        <taxon>Hemiaulales</taxon>
        <taxon>Hemiaulaceae</taxon>
        <taxon>Eucampia</taxon>
    </lineage>
</organism>
<dbReference type="Gene3D" id="3.40.50.150">
    <property type="entry name" value="Vaccinia Virus protein VP39"/>
    <property type="match status" value="1"/>
</dbReference>
<keyword evidence="6" id="KW-0539">Nucleus</keyword>
<evidence type="ECO:0000256" key="5">
    <source>
        <dbReference type="ARBA" id="ARBA00047770"/>
    </source>
</evidence>
<accession>A0A7S2VZ20</accession>
<comment type="similarity">
    <text evidence="6">Belongs to the class I-like SAM-binding methyltransferase superfamily. DOT1 family.</text>
</comment>
<reference evidence="8" key="1">
    <citation type="submission" date="2021-01" db="EMBL/GenBank/DDBJ databases">
        <authorList>
            <person name="Corre E."/>
            <person name="Pelletier E."/>
            <person name="Niang G."/>
            <person name="Scheremetjew M."/>
            <person name="Finn R."/>
            <person name="Kale V."/>
            <person name="Holt S."/>
            <person name="Cochrane G."/>
            <person name="Meng A."/>
            <person name="Brown T."/>
            <person name="Cohen L."/>
        </authorList>
    </citation>
    <scope>NUCLEOTIDE SEQUENCE</scope>
    <source>
        <strain evidence="8">CCMP1452</strain>
    </source>
</reference>
<evidence type="ECO:0000256" key="1">
    <source>
        <dbReference type="ARBA" id="ARBA00012190"/>
    </source>
</evidence>
<evidence type="ECO:0000256" key="2">
    <source>
        <dbReference type="ARBA" id="ARBA00020987"/>
    </source>
</evidence>
<dbReference type="PANTHER" id="PTHR21451:SF19">
    <property type="entry name" value="ACTIVATED IN BLOCKED UNFOLDED PROTEIN RESPONSE"/>
    <property type="match status" value="1"/>
</dbReference>
<comment type="catalytic activity">
    <reaction evidence="5 6">
        <text>L-lysyl(79)-[histone H3] + 3 S-adenosyl-L-methionine = N(6),N(6),N(6)-trimethyl-L-lysyl(79)-[histone H3] + 3 S-adenosyl-L-homocysteine + 3 H(+)</text>
        <dbReference type="Rhea" id="RHEA:60328"/>
        <dbReference type="Rhea" id="RHEA-COMP:15549"/>
        <dbReference type="Rhea" id="RHEA-COMP:15552"/>
        <dbReference type="ChEBI" id="CHEBI:15378"/>
        <dbReference type="ChEBI" id="CHEBI:29969"/>
        <dbReference type="ChEBI" id="CHEBI:57856"/>
        <dbReference type="ChEBI" id="CHEBI:59789"/>
        <dbReference type="ChEBI" id="CHEBI:61961"/>
        <dbReference type="EC" id="2.1.1.360"/>
    </reaction>
</comment>
<dbReference type="PANTHER" id="PTHR21451">
    <property type="entry name" value="HISTONE H3 METHYLTRANSFERASE"/>
    <property type="match status" value="1"/>
</dbReference>